<reference evidence="2 3" key="1">
    <citation type="journal article" date="2016" name="Int. J. Syst. Evol. Microbiol.">
        <title>Paraphotobacterium marinum gen. nov., sp. nov., a member of the family Vibrionaceae, isolated from surface seawater.</title>
        <authorList>
            <person name="Huang Z."/>
            <person name="Dong C."/>
            <person name="Shao Z."/>
        </authorList>
    </citation>
    <scope>NUCLEOTIDE SEQUENCE [LARGE SCALE GENOMIC DNA]</scope>
    <source>
        <strain evidence="2 3">NSCS20N07D</strain>
    </source>
</reference>
<dbReference type="RefSeq" id="WP_089073662.1">
    <property type="nucleotide sequence ID" value="NZ_CP022355.1"/>
</dbReference>
<dbReference type="AlphaFoldDB" id="A0A220VEC7"/>
<feature type="signal peptide" evidence="1">
    <location>
        <begin position="1"/>
        <end position="21"/>
    </location>
</feature>
<name>A0A220VEC7_9GAMM</name>
<feature type="chain" id="PRO_5012917078" evidence="1">
    <location>
        <begin position="22"/>
        <end position="61"/>
    </location>
</feature>
<keyword evidence="1" id="KW-0732">Signal</keyword>
<protein>
    <submittedName>
        <fullName evidence="2">Uncharacterized protein</fullName>
    </submittedName>
</protein>
<evidence type="ECO:0000313" key="3">
    <source>
        <dbReference type="Proteomes" id="UP000242175"/>
    </source>
</evidence>
<evidence type="ECO:0000313" key="2">
    <source>
        <dbReference type="EMBL" id="ASK78754.1"/>
    </source>
</evidence>
<organism evidence="2 3">
    <name type="scientific">Paraphotobacterium marinum</name>
    <dbReference type="NCBI Taxonomy" id="1755811"/>
    <lineage>
        <taxon>Bacteria</taxon>
        <taxon>Pseudomonadati</taxon>
        <taxon>Pseudomonadota</taxon>
        <taxon>Gammaproteobacteria</taxon>
        <taxon>Vibrionales</taxon>
        <taxon>Vibrionaceae</taxon>
        <taxon>Paraphotobacterium</taxon>
    </lineage>
</organism>
<dbReference type="Proteomes" id="UP000242175">
    <property type="component" value="Chromosome large"/>
</dbReference>
<dbReference type="KEGG" id="pmai:CF386_06975"/>
<keyword evidence="3" id="KW-1185">Reference proteome</keyword>
<accession>A0A220VEC7</accession>
<gene>
    <name evidence="2" type="ORF">CF386_06975</name>
</gene>
<evidence type="ECO:0000256" key="1">
    <source>
        <dbReference type="SAM" id="SignalP"/>
    </source>
</evidence>
<proteinExistence type="predicted"/>
<dbReference type="EMBL" id="CP022355">
    <property type="protein sequence ID" value="ASK78754.1"/>
    <property type="molecule type" value="Genomic_DNA"/>
</dbReference>
<sequence length="61" mass="7155">MKKLLLSSFIVLGIFSSSVFAVQINKVVKHRWDGPVHEKIIKTKKCWPHRGYCKIKKELFI</sequence>